<dbReference type="PANTHER" id="PTHR31533">
    <property type="entry name" value="GPI-ANCHORED PROTEIN LLG1-RELATED-RELATED"/>
    <property type="match status" value="1"/>
</dbReference>
<dbReference type="PROSITE" id="PS51375">
    <property type="entry name" value="PPR"/>
    <property type="match status" value="1"/>
</dbReference>
<feature type="chain" id="PRO_5015177951" evidence="3">
    <location>
        <begin position="30"/>
        <end position="465"/>
    </location>
</feature>
<dbReference type="EMBL" id="JXTC01000101">
    <property type="protein sequence ID" value="PON88880.1"/>
    <property type="molecule type" value="Genomic_DNA"/>
</dbReference>
<dbReference type="Pfam" id="PF26578">
    <property type="entry name" value="LLG1"/>
    <property type="match status" value="1"/>
</dbReference>
<evidence type="ECO:0000313" key="6">
    <source>
        <dbReference type="Proteomes" id="UP000237000"/>
    </source>
</evidence>
<keyword evidence="6" id="KW-1185">Reference proteome</keyword>
<dbReference type="Gene3D" id="1.25.40.10">
    <property type="entry name" value="Tetratricopeptide repeat domain"/>
    <property type="match status" value="2"/>
</dbReference>
<feature type="repeat" description="PPR" evidence="2">
    <location>
        <begin position="216"/>
        <end position="250"/>
    </location>
</feature>
<dbReference type="Pfam" id="PF01535">
    <property type="entry name" value="PPR"/>
    <property type="match status" value="3"/>
</dbReference>
<sequence length="465" mass="51504">MKLDRSFSNMCSALVFGLLVMGFVTSASCSTFISDTIFDFHASTTGRSLLQAKKGCPVNFEFLNYTIITSQCKGPHYPADRCCAAFKDFACPHVDVLNDLTNDCASTMFSYINLYGRYPPGLFASECQEGKQGLACPAVPPSVSADVNASIAVAYPSAIGLITASFITARDPFQNFPKDLFALDFVIAKNAMISGYLSQGHVDKARAMFDKMVAKDVASWSAMISGNTDNAMYAEALSIFGEMMASRVSLNESTLVSVTLGTALVDMYVKCGCLECGYQVFRKLPHKDIVTWGAVISGFAIHGKSQKCFNCLLRWFLKEFNQMESSLWPFYRLAPMPVLSNWDAEAEDFILAMPEKPNSIIWGVFLSACRTYKDLKRGNLTFRQLSELEPMSGDRYKLAGLMFRNAGERENATMIRKFIEENHLETTSGVSFIEINGVVNEFVAGSANHERSKEIYTMLERVNSL</sequence>
<evidence type="ECO:0000256" key="2">
    <source>
        <dbReference type="PROSITE-ProRule" id="PRU00708"/>
    </source>
</evidence>
<evidence type="ECO:0000313" key="5">
    <source>
        <dbReference type="EMBL" id="PON88880.1"/>
    </source>
</evidence>
<keyword evidence="1" id="KW-0677">Repeat</keyword>
<dbReference type="OrthoDB" id="585255at2759"/>
<dbReference type="PROSITE" id="PS51257">
    <property type="entry name" value="PROKAR_LIPOPROTEIN"/>
    <property type="match status" value="1"/>
</dbReference>
<keyword evidence="3" id="KW-0732">Signal</keyword>
<dbReference type="NCBIfam" id="TIGR00756">
    <property type="entry name" value="PPR"/>
    <property type="match status" value="1"/>
</dbReference>
<proteinExistence type="predicted"/>
<dbReference type="InterPro" id="IPR011990">
    <property type="entry name" value="TPR-like_helical_dom_sf"/>
</dbReference>
<gene>
    <name evidence="5" type="ORF">TorRG33x02_153950</name>
</gene>
<feature type="signal peptide" evidence="3">
    <location>
        <begin position="1"/>
        <end position="29"/>
    </location>
</feature>
<dbReference type="InParanoid" id="A0A2P5ETK7"/>
<organism evidence="5 6">
    <name type="scientific">Trema orientale</name>
    <name type="common">Charcoal tree</name>
    <name type="synonym">Celtis orientalis</name>
    <dbReference type="NCBI Taxonomy" id="63057"/>
    <lineage>
        <taxon>Eukaryota</taxon>
        <taxon>Viridiplantae</taxon>
        <taxon>Streptophyta</taxon>
        <taxon>Embryophyta</taxon>
        <taxon>Tracheophyta</taxon>
        <taxon>Spermatophyta</taxon>
        <taxon>Magnoliopsida</taxon>
        <taxon>eudicotyledons</taxon>
        <taxon>Gunneridae</taxon>
        <taxon>Pentapetalae</taxon>
        <taxon>rosids</taxon>
        <taxon>fabids</taxon>
        <taxon>Rosales</taxon>
        <taxon>Cannabaceae</taxon>
        <taxon>Trema</taxon>
    </lineage>
</organism>
<feature type="domain" description="GPI-anchored protein LLG1-like" evidence="4">
    <location>
        <begin position="58"/>
        <end position="134"/>
    </location>
</feature>
<evidence type="ECO:0000256" key="1">
    <source>
        <dbReference type="ARBA" id="ARBA00022737"/>
    </source>
</evidence>
<dbReference type="Proteomes" id="UP000237000">
    <property type="component" value="Unassembled WGS sequence"/>
</dbReference>
<protein>
    <submittedName>
        <fullName evidence="5">Pentatricopeptide repeat</fullName>
    </submittedName>
</protein>
<evidence type="ECO:0000256" key="3">
    <source>
        <dbReference type="SAM" id="SignalP"/>
    </source>
</evidence>
<name>A0A2P5ETK7_TREOI</name>
<dbReference type="InterPro" id="IPR058888">
    <property type="entry name" value="LLG1-like"/>
</dbReference>
<comment type="caution">
    <text evidence="5">The sequence shown here is derived from an EMBL/GenBank/DDBJ whole genome shotgun (WGS) entry which is preliminary data.</text>
</comment>
<accession>A0A2P5ETK7</accession>
<evidence type="ECO:0000259" key="4">
    <source>
        <dbReference type="Pfam" id="PF26578"/>
    </source>
</evidence>
<dbReference type="STRING" id="63057.A0A2P5ETK7"/>
<dbReference type="InterPro" id="IPR039307">
    <property type="entry name" value="LORELEI-like"/>
</dbReference>
<dbReference type="InterPro" id="IPR002885">
    <property type="entry name" value="PPR_rpt"/>
</dbReference>
<dbReference type="AlphaFoldDB" id="A0A2P5ETK7"/>
<dbReference type="PANTHER" id="PTHR31533:SF2">
    <property type="entry name" value="GPI-ANCHORED PROTEIN LLG1"/>
    <property type="match status" value="1"/>
</dbReference>
<reference evidence="6" key="1">
    <citation type="submission" date="2016-06" db="EMBL/GenBank/DDBJ databases">
        <title>Parallel loss of symbiosis genes in relatives of nitrogen-fixing non-legume Parasponia.</title>
        <authorList>
            <person name="Van Velzen R."/>
            <person name="Holmer R."/>
            <person name="Bu F."/>
            <person name="Rutten L."/>
            <person name="Van Zeijl A."/>
            <person name="Liu W."/>
            <person name="Santuari L."/>
            <person name="Cao Q."/>
            <person name="Sharma T."/>
            <person name="Shen D."/>
            <person name="Roswanjaya Y."/>
            <person name="Wardhani T."/>
            <person name="Kalhor M.S."/>
            <person name="Jansen J."/>
            <person name="Van den Hoogen J."/>
            <person name="Gungor B."/>
            <person name="Hartog M."/>
            <person name="Hontelez J."/>
            <person name="Verver J."/>
            <person name="Yang W.-C."/>
            <person name="Schijlen E."/>
            <person name="Repin R."/>
            <person name="Schilthuizen M."/>
            <person name="Schranz E."/>
            <person name="Heidstra R."/>
            <person name="Miyata K."/>
            <person name="Fedorova E."/>
            <person name="Kohlen W."/>
            <person name="Bisseling T."/>
            <person name="Smit S."/>
            <person name="Geurts R."/>
        </authorList>
    </citation>
    <scope>NUCLEOTIDE SEQUENCE [LARGE SCALE GENOMIC DNA]</scope>
    <source>
        <strain evidence="6">cv. RG33-2</strain>
    </source>
</reference>